<dbReference type="AlphaFoldDB" id="A0A164FM41"/>
<keyword evidence="2" id="KW-1185">Reference proteome</keyword>
<protein>
    <submittedName>
        <fullName evidence="1">Uncharacterized protein</fullName>
    </submittedName>
</protein>
<evidence type="ECO:0000313" key="1">
    <source>
        <dbReference type="EMBL" id="KZR97928.1"/>
    </source>
</evidence>
<name>A0A164FM41_9CRUS</name>
<proteinExistence type="predicted"/>
<reference evidence="1 2" key="1">
    <citation type="submission" date="2016-03" db="EMBL/GenBank/DDBJ databases">
        <title>EvidentialGene: Evidence-directed Construction of Genes on Genomes.</title>
        <authorList>
            <person name="Gilbert D.G."/>
            <person name="Choi J.-H."/>
            <person name="Mockaitis K."/>
            <person name="Colbourne J."/>
            <person name="Pfrender M."/>
        </authorList>
    </citation>
    <scope>NUCLEOTIDE SEQUENCE [LARGE SCALE GENOMIC DNA]</scope>
    <source>
        <strain evidence="1 2">Xinb3</strain>
        <tissue evidence="1">Complete organism</tissue>
    </source>
</reference>
<evidence type="ECO:0000313" key="2">
    <source>
        <dbReference type="Proteomes" id="UP000076858"/>
    </source>
</evidence>
<gene>
    <name evidence="1" type="ORF">APZ42_006936</name>
</gene>
<dbReference type="EMBL" id="LRGB01019549">
    <property type="protein sequence ID" value="KZR97928.1"/>
    <property type="molecule type" value="Genomic_DNA"/>
</dbReference>
<dbReference type="Proteomes" id="UP000076858">
    <property type="component" value="Unassembled WGS sequence"/>
</dbReference>
<organism evidence="1 2">
    <name type="scientific">Daphnia magna</name>
    <dbReference type="NCBI Taxonomy" id="35525"/>
    <lineage>
        <taxon>Eukaryota</taxon>
        <taxon>Metazoa</taxon>
        <taxon>Ecdysozoa</taxon>
        <taxon>Arthropoda</taxon>
        <taxon>Crustacea</taxon>
        <taxon>Branchiopoda</taxon>
        <taxon>Diplostraca</taxon>
        <taxon>Cladocera</taxon>
        <taxon>Anomopoda</taxon>
        <taxon>Daphniidae</taxon>
        <taxon>Daphnia</taxon>
    </lineage>
</organism>
<sequence length="96" mass="11229">MSLAAAVSACHWLRCVRICSSRIHLYLELLLPEATGRARLIHLINFRTPRYVKRLFNEIHSCKIMSNILSFCFRFWALPSWCDGFICLAIDTHAYR</sequence>
<comment type="caution">
    <text evidence="1">The sequence shown here is derived from an EMBL/GenBank/DDBJ whole genome shotgun (WGS) entry which is preliminary data.</text>
</comment>
<accession>A0A164FM41</accession>